<evidence type="ECO:0000259" key="3">
    <source>
        <dbReference type="Pfam" id="PF02371"/>
    </source>
</evidence>
<reference evidence="4 5" key="1">
    <citation type="submission" date="2016-12" db="EMBL/GenBank/DDBJ databases">
        <title>The whole genome sequencing and assembly of Bacillus cohnii DSM 6307T strain.</title>
        <authorList>
            <person name="Lee Y.-J."/>
            <person name="Yi H."/>
            <person name="Bahn Y.-S."/>
            <person name="Kim J.F."/>
            <person name="Lee D.-W."/>
        </authorList>
    </citation>
    <scope>NUCLEOTIDE SEQUENCE [LARGE SCALE GENOMIC DNA]</scope>
    <source>
        <strain evidence="4 5">DSM 6307</strain>
    </source>
</reference>
<gene>
    <name evidence="4" type="ORF">BC6307_03130</name>
</gene>
<keyword evidence="5" id="KW-1185">Reference proteome</keyword>
<feature type="domain" description="Transposase IS110-like N-terminal" evidence="2">
    <location>
        <begin position="9"/>
        <end position="152"/>
    </location>
</feature>
<evidence type="ECO:0000313" key="5">
    <source>
        <dbReference type="Proteomes" id="UP000215224"/>
    </source>
</evidence>
<dbReference type="InterPro" id="IPR003346">
    <property type="entry name" value="Transposase_20"/>
</dbReference>
<name>A0A223KLX9_9BACI</name>
<dbReference type="GO" id="GO:0006313">
    <property type="term" value="P:DNA transposition"/>
    <property type="evidence" value="ECO:0007669"/>
    <property type="project" value="InterPro"/>
</dbReference>
<dbReference type="GO" id="GO:0003677">
    <property type="term" value="F:DNA binding"/>
    <property type="evidence" value="ECO:0007669"/>
    <property type="project" value="InterPro"/>
</dbReference>
<dbReference type="Proteomes" id="UP000215224">
    <property type="component" value="Chromosome"/>
</dbReference>
<organism evidence="4 5">
    <name type="scientific">Sutcliffiella cohnii</name>
    <dbReference type="NCBI Taxonomy" id="33932"/>
    <lineage>
        <taxon>Bacteria</taxon>
        <taxon>Bacillati</taxon>
        <taxon>Bacillota</taxon>
        <taxon>Bacilli</taxon>
        <taxon>Bacillales</taxon>
        <taxon>Bacillaceae</taxon>
        <taxon>Sutcliffiella</taxon>
    </lineage>
</organism>
<keyword evidence="1" id="KW-0175">Coiled coil</keyword>
<dbReference type="RefSeq" id="WP_094366054.1">
    <property type="nucleotide sequence ID" value="NZ_CP018866.1"/>
</dbReference>
<protein>
    <submittedName>
        <fullName evidence="4">IS110 family transposase</fullName>
    </submittedName>
</protein>
<dbReference type="NCBIfam" id="NF033542">
    <property type="entry name" value="transpos_IS110"/>
    <property type="match status" value="1"/>
</dbReference>
<dbReference type="AlphaFoldDB" id="A0A223KLX9"/>
<proteinExistence type="predicted"/>
<evidence type="ECO:0000313" key="4">
    <source>
        <dbReference type="EMBL" id="AST90333.1"/>
    </source>
</evidence>
<evidence type="ECO:0000256" key="1">
    <source>
        <dbReference type="SAM" id="Coils"/>
    </source>
</evidence>
<dbReference type="Pfam" id="PF02371">
    <property type="entry name" value="Transposase_20"/>
    <property type="match status" value="1"/>
</dbReference>
<dbReference type="PANTHER" id="PTHR33055">
    <property type="entry name" value="TRANSPOSASE FOR INSERTION SEQUENCE ELEMENT IS1111A"/>
    <property type="match status" value="1"/>
</dbReference>
<dbReference type="InterPro" id="IPR047650">
    <property type="entry name" value="Transpos_IS110"/>
</dbReference>
<dbReference type="PANTHER" id="PTHR33055:SF15">
    <property type="entry name" value="TRANSPOSASE-RELATED"/>
    <property type="match status" value="1"/>
</dbReference>
<evidence type="ECO:0000259" key="2">
    <source>
        <dbReference type="Pfam" id="PF01548"/>
    </source>
</evidence>
<dbReference type="Pfam" id="PF01548">
    <property type="entry name" value="DEDD_Tnp_IS110"/>
    <property type="match status" value="1"/>
</dbReference>
<feature type="domain" description="Transposase IS116/IS110/IS902 C-terminal" evidence="3">
    <location>
        <begin position="250"/>
        <end position="329"/>
    </location>
</feature>
<sequence>MEVIIENACGMDVHKDSITACAITPKGKEIETFSTKTIYLIELVDWVKKHNCTHVAMESTSVYWKPIVNLLEAEGIEFLVVNAQHIKAVPGRKIDVKDAEWIAKLLRHGLLKASYIPDRNQRELRELVRYRRSIIEERARQYNRIQKVLEGANIKLGSVVSDIMGVSSRDMLRSIAEGNEDLEELTNFARGRMKNKKDELKLALQGYIQEHQRFMIKTIMDHIDFLTEQIDKLDKEIEKRMEDDQEDIDRLDSIPGIGRKMAEQMLAEIGPNIKEQFPTAPQLCSWAGLVPGNNQSAGKRKSSKTMKGNKYLKSALIEAAHSVRGSKNYLGALYRRTASRKGKKRAAVVVAHAMLRISYYLLTRKEMYVDLGEDYFDKQRQQSIVRHSLRRLENLGYTVTLVEPKVS</sequence>
<dbReference type="EMBL" id="CP018866">
    <property type="protein sequence ID" value="AST90333.1"/>
    <property type="molecule type" value="Genomic_DNA"/>
</dbReference>
<feature type="coiled-coil region" evidence="1">
    <location>
        <begin position="179"/>
        <end position="243"/>
    </location>
</feature>
<accession>A0A223KLX9</accession>
<dbReference type="GO" id="GO:0004803">
    <property type="term" value="F:transposase activity"/>
    <property type="evidence" value="ECO:0007669"/>
    <property type="project" value="InterPro"/>
</dbReference>
<dbReference type="KEGG" id="bcoh:BC6307_03130"/>
<dbReference type="InterPro" id="IPR002525">
    <property type="entry name" value="Transp_IS110-like_N"/>
</dbReference>